<dbReference type="Proteomes" id="UP000324632">
    <property type="component" value="Chromosome 17"/>
</dbReference>
<dbReference type="PANTHER" id="PTHR48251">
    <property type="entry name" value="COILED-COIL DOMAIN-CONTAINING PROTEIN 160"/>
    <property type="match status" value="1"/>
</dbReference>
<dbReference type="PANTHER" id="PTHR48251:SF1">
    <property type="entry name" value="COILED-COIL DOMAIN-CONTAINING PROTEIN 160"/>
    <property type="match status" value="1"/>
</dbReference>
<evidence type="ECO:0000313" key="2">
    <source>
        <dbReference type="EMBL" id="KAA0709358.1"/>
    </source>
</evidence>
<protein>
    <recommendedName>
        <fullName evidence="4">Coiled-coil domain-containing protein 160</fullName>
    </recommendedName>
</protein>
<dbReference type="AlphaFoldDB" id="A0A5A9NJ14"/>
<dbReference type="EMBL" id="SOYY01000017">
    <property type="protein sequence ID" value="KAA0709358.1"/>
    <property type="molecule type" value="Genomic_DNA"/>
</dbReference>
<reference evidence="2 3" key="1">
    <citation type="journal article" date="2019" name="Mol. Ecol. Resour.">
        <title>Chromosome-level genome assembly of Triplophysa tibetana, a fish adapted to the harsh high-altitude environment of the Tibetan Plateau.</title>
        <authorList>
            <person name="Yang X."/>
            <person name="Liu H."/>
            <person name="Ma Z."/>
            <person name="Zou Y."/>
            <person name="Zou M."/>
            <person name="Mao Y."/>
            <person name="Li X."/>
            <person name="Wang H."/>
            <person name="Chen T."/>
            <person name="Wang W."/>
            <person name="Yang R."/>
        </authorList>
    </citation>
    <scope>NUCLEOTIDE SEQUENCE [LARGE SCALE GENOMIC DNA]</scope>
    <source>
        <strain evidence="2">TTIB1903HZAU</strain>
        <tissue evidence="2">Muscle</tissue>
    </source>
</reference>
<proteinExistence type="predicted"/>
<comment type="caution">
    <text evidence="2">The sequence shown here is derived from an EMBL/GenBank/DDBJ whole genome shotgun (WGS) entry which is preliminary data.</text>
</comment>
<sequence length="308" mass="36366">MDITEENTKQGSVPLNSRVDHHWVEKLFPPHFTLENLLENQINTSEKHFTSMEEPQRGHRRQIHLTALKEVQHIEKLQKKKALTNRIFRQEMSVNRTCSEEATHENLTDQRVVENATSIWNERDISKLRDGFAEMTQDRCQLIHRLNSAEEQLKAEHEEKRMLQVLVEKLEEWLSLSIKKAARQSLVINDLKTEGQKMNTQLHKLAIQVREKEEQVHSCKTNLRKATEDLRKTEQERFNLARELDGVQAQKRTERDKVEKVAEIENEDALQKLQRELERVQTELRAERDSHARSRAALDLLRKHFSSQ</sequence>
<gene>
    <name evidence="2" type="ORF">E1301_Tti004217</name>
</gene>
<keyword evidence="1" id="KW-0175">Coiled coil</keyword>
<feature type="coiled-coil region" evidence="1">
    <location>
        <begin position="209"/>
        <end position="290"/>
    </location>
</feature>
<evidence type="ECO:0000313" key="3">
    <source>
        <dbReference type="Proteomes" id="UP000324632"/>
    </source>
</evidence>
<keyword evidence="3" id="KW-1185">Reference proteome</keyword>
<accession>A0A5A9NJ14</accession>
<evidence type="ECO:0000256" key="1">
    <source>
        <dbReference type="SAM" id="Coils"/>
    </source>
</evidence>
<evidence type="ECO:0008006" key="4">
    <source>
        <dbReference type="Google" id="ProtNLM"/>
    </source>
</evidence>
<name>A0A5A9NJ14_9TELE</name>
<organism evidence="2 3">
    <name type="scientific">Triplophysa tibetana</name>
    <dbReference type="NCBI Taxonomy" id="1572043"/>
    <lineage>
        <taxon>Eukaryota</taxon>
        <taxon>Metazoa</taxon>
        <taxon>Chordata</taxon>
        <taxon>Craniata</taxon>
        <taxon>Vertebrata</taxon>
        <taxon>Euteleostomi</taxon>
        <taxon>Actinopterygii</taxon>
        <taxon>Neopterygii</taxon>
        <taxon>Teleostei</taxon>
        <taxon>Ostariophysi</taxon>
        <taxon>Cypriniformes</taxon>
        <taxon>Nemacheilidae</taxon>
        <taxon>Triplophysa</taxon>
    </lineage>
</organism>